<proteinExistence type="predicted"/>
<feature type="compositionally biased region" description="Polar residues" evidence="6">
    <location>
        <begin position="436"/>
        <end position="470"/>
    </location>
</feature>
<dbReference type="InterPro" id="IPR011989">
    <property type="entry name" value="ARM-like"/>
</dbReference>
<evidence type="ECO:0000256" key="1">
    <source>
        <dbReference type="ARBA" id="ARBA00004496"/>
    </source>
</evidence>
<dbReference type="PROSITE" id="PS50302">
    <property type="entry name" value="PUM"/>
    <property type="match status" value="8"/>
</dbReference>
<feature type="region of interest" description="Disordered" evidence="6">
    <location>
        <begin position="142"/>
        <end position="213"/>
    </location>
</feature>
<feature type="repeat" description="Pumilio" evidence="5">
    <location>
        <begin position="816"/>
        <end position="851"/>
    </location>
</feature>
<keyword evidence="4" id="KW-0694">RNA-binding</keyword>
<dbReference type="InterPro" id="IPR033712">
    <property type="entry name" value="Pumilio_RNA-bd"/>
</dbReference>
<dbReference type="SUPFAM" id="SSF48371">
    <property type="entry name" value="ARM repeat"/>
    <property type="match status" value="1"/>
</dbReference>
<keyword evidence="9" id="KW-1185">Reference proteome</keyword>
<dbReference type="InterPro" id="IPR001313">
    <property type="entry name" value="Pumilio_RNA-bd_rpt"/>
</dbReference>
<keyword evidence="3" id="KW-0677">Repeat</keyword>
<feature type="compositionally biased region" description="Low complexity" evidence="6">
    <location>
        <begin position="142"/>
        <end position="152"/>
    </location>
</feature>
<dbReference type="InterPro" id="IPR033133">
    <property type="entry name" value="PUM-HD"/>
</dbReference>
<dbReference type="FunFam" id="1.25.10.10:FF:000004">
    <property type="entry name" value="Pumilio homolog 1 isoform 2"/>
    <property type="match status" value="1"/>
</dbReference>
<feature type="compositionally biased region" description="Basic and acidic residues" evidence="6">
    <location>
        <begin position="163"/>
        <end position="183"/>
    </location>
</feature>
<evidence type="ECO:0000313" key="8">
    <source>
        <dbReference type="EMBL" id="CAD5114446.1"/>
    </source>
</evidence>
<dbReference type="CDD" id="cd07920">
    <property type="entry name" value="Pumilio"/>
    <property type="match status" value="1"/>
</dbReference>
<dbReference type="Proteomes" id="UP000549394">
    <property type="component" value="Unassembled WGS sequence"/>
</dbReference>
<evidence type="ECO:0000256" key="5">
    <source>
        <dbReference type="PROSITE-ProRule" id="PRU00317"/>
    </source>
</evidence>
<feature type="repeat" description="Pumilio" evidence="5">
    <location>
        <begin position="708"/>
        <end position="743"/>
    </location>
</feature>
<feature type="repeat" description="Pumilio" evidence="5">
    <location>
        <begin position="672"/>
        <end position="707"/>
    </location>
</feature>
<dbReference type="PANTHER" id="PTHR12537:SF12">
    <property type="entry name" value="MATERNAL PROTEIN PUMILIO"/>
    <property type="match status" value="1"/>
</dbReference>
<organism evidence="8 9">
    <name type="scientific">Dimorphilus gyrociliatus</name>
    <dbReference type="NCBI Taxonomy" id="2664684"/>
    <lineage>
        <taxon>Eukaryota</taxon>
        <taxon>Metazoa</taxon>
        <taxon>Spiralia</taxon>
        <taxon>Lophotrochozoa</taxon>
        <taxon>Annelida</taxon>
        <taxon>Polychaeta</taxon>
        <taxon>Polychaeta incertae sedis</taxon>
        <taxon>Dinophilidae</taxon>
        <taxon>Dimorphilus</taxon>
    </lineage>
</organism>
<dbReference type="GO" id="GO:0005737">
    <property type="term" value="C:cytoplasm"/>
    <property type="evidence" value="ECO:0007669"/>
    <property type="project" value="UniProtKB-SubCell"/>
</dbReference>
<dbReference type="PANTHER" id="PTHR12537">
    <property type="entry name" value="RNA BINDING PROTEIN PUMILIO-RELATED"/>
    <property type="match status" value="1"/>
</dbReference>
<name>A0A7I8VE52_9ANNE</name>
<comment type="caution">
    <text evidence="8">The sequence shown here is derived from an EMBL/GenBank/DDBJ whole genome shotgun (WGS) entry which is preliminary data.</text>
</comment>
<dbReference type="GO" id="GO:0005634">
    <property type="term" value="C:nucleus"/>
    <property type="evidence" value="ECO:0007669"/>
    <property type="project" value="TreeGrafter"/>
</dbReference>
<dbReference type="PROSITE" id="PS50303">
    <property type="entry name" value="PUM_HD"/>
    <property type="match status" value="1"/>
</dbReference>
<dbReference type="SMART" id="SM00025">
    <property type="entry name" value="Pumilio"/>
    <property type="match status" value="8"/>
</dbReference>
<feature type="repeat" description="Pumilio" evidence="5">
    <location>
        <begin position="855"/>
        <end position="894"/>
    </location>
</feature>
<dbReference type="AlphaFoldDB" id="A0A7I8VE52"/>
<evidence type="ECO:0000256" key="4">
    <source>
        <dbReference type="ARBA" id="ARBA00022884"/>
    </source>
</evidence>
<feature type="repeat" description="Pumilio" evidence="5">
    <location>
        <begin position="744"/>
        <end position="779"/>
    </location>
</feature>
<feature type="repeat" description="Pumilio" evidence="5">
    <location>
        <begin position="600"/>
        <end position="635"/>
    </location>
</feature>
<gene>
    <name evidence="8" type="ORF">DGYR_LOCUS3286</name>
</gene>
<evidence type="ECO:0000313" key="9">
    <source>
        <dbReference type="Proteomes" id="UP000549394"/>
    </source>
</evidence>
<dbReference type="Pfam" id="PF00806">
    <property type="entry name" value="PUF"/>
    <property type="match status" value="8"/>
</dbReference>
<protein>
    <submittedName>
        <fullName evidence="8">DgyrCDS3577</fullName>
    </submittedName>
</protein>
<evidence type="ECO:0000256" key="2">
    <source>
        <dbReference type="ARBA" id="ARBA00022490"/>
    </source>
</evidence>
<evidence type="ECO:0000256" key="6">
    <source>
        <dbReference type="SAM" id="MobiDB-lite"/>
    </source>
</evidence>
<dbReference type="Gene3D" id="1.25.10.10">
    <property type="entry name" value="Leucine-rich Repeat Variant"/>
    <property type="match status" value="1"/>
</dbReference>
<evidence type="ECO:0000256" key="3">
    <source>
        <dbReference type="ARBA" id="ARBA00022737"/>
    </source>
</evidence>
<feature type="region of interest" description="Disordered" evidence="6">
    <location>
        <begin position="428"/>
        <end position="485"/>
    </location>
</feature>
<accession>A0A7I8VE52</accession>
<feature type="domain" description="PUM-HD" evidence="7">
    <location>
        <begin position="580"/>
        <end position="920"/>
    </location>
</feature>
<dbReference type="GO" id="GO:0010608">
    <property type="term" value="P:post-transcriptional regulation of gene expression"/>
    <property type="evidence" value="ECO:0007669"/>
    <property type="project" value="TreeGrafter"/>
</dbReference>
<sequence>MNHSGWEVNDLMINGHDMTTTRNTQQTRSQDDANVDYFYQRPHTDMVQHLNKRWAPGDDSILEMAAQGKPVAYLERELHSISLESAKDINAKKIWEENKTGDKWSNSPWPPVVSRNDHDTWTSGGTSGGLLSVDMAEYVLGSSSPDTRISSSIKRYAGGGDADGSKHLENQKEKKERLIEEQARTPLLSNAVDDSPNKQTSQSEDDSGQHGEESRMKIINKCDEYSGPVASAGVDLPTVAILPTVVQQQQQSFQSDVSEPSAYLQSHHDYMMPPVNDPDYQMVGRQQMIMDQAQTNGYVTQPTALGTTHVMQPAQYYSVQAPWAVYPTNILPANQQQQQQAPVYRHYQRPVTPHQTGPEGEMSMQQDNTLIFQNPQYQIIAAQAYYDQNGQLVMNNGRNLPAPMRLVSPAAPHVMQGGQNGVRILAPNPQQQPPNYASNTSTPHNSLTDAYGNGPTSQQAFSPQTFTSPYAHSAAPNARRDSFGSLDYKGQSGTLSRAPFPAQFYSPIGGTVSPLGTTGLSTPPPVHNLSTQRTPNAFYSPAPGAEVKYRQSAQAPSGANYSMTLMGGRTGAKTPSKEPARSRLLEDFRSNRLPNIQLKELVNHVVEFSQDQHGSRFIQQKLERATIQEKTLIFNEILPMAFVLMTDVFGNYVIQKFFDFGSNEQKATLANKVKGNVLMLALQMYGCRVIQKALECIQPDMQVDLVKELDGNVLKCVKDQNGNHVIQKCIECVEPKNLDFVINSFKTQVTQLSTHPYGCRVIQRVLENCTSDQVGVVLDEMHENTERLIQDQYGNYVIQHVLEHGRAEDKTKIVKAVRGKVMSLSQHKFASNVVEKCVSHSSAPERRSLIDEVLQMNDSSHTGLYTMMKDQYANYVIQKMIDVADSSQKKLLVQKIRPHVTTLRKYTYGKHILAKLEKFCLKANRDLGPIGMPPNGALPR</sequence>
<feature type="repeat" description="Pumilio" evidence="5">
    <location>
        <begin position="780"/>
        <end position="815"/>
    </location>
</feature>
<evidence type="ECO:0000259" key="7">
    <source>
        <dbReference type="PROSITE" id="PS50303"/>
    </source>
</evidence>
<dbReference type="GO" id="GO:0003730">
    <property type="term" value="F:mRNA 3'-UTR binding"/>
    <property type="evidence" value="ECO:0007669"/>
    <property type="project" value="TreeGrafter"/>
</dbReference>
<dbReference type="EMBL" id="CAJFCJ010000005">
    <property type="protein sequence ID" value="CAD5114446.1"/>
    <property type="molecule type" value="Genomic_DNA"/>
</dbReference>
<feature type="repeat" description="Pumilio" evidence="5">
    <location>
        <begin position="636"/>
        <end position="671"/>
    </location>
</feature>
<reference evidence="8 9" key="1">
    <citation type="submission" date="2020-08" db="EMBL/GenBank/DDBJ databases">
        <authorList>
            <person name="Hejnol A."/>
        </authorList>
    </citation>
    <scope>NUCLEOTIDE SEQUENCE [LARGE SCALE GENOMIC DNA]</scope>
</reference>
<dbReference type="OrthoDB" id="668540at2759"/>
<keyword evidence="2" id="KW-0963">Cytoplasm</keyword>
<dbReference type="InterPro" id="IPR016024">
    <property type="entry name" value="ARM-type_fold"/>
</dbReference>
<comment type="subcellular location">
    <subcellularLocation>
        <location evidence="1">Cytoplasm</location>
    </subcellularLocation>
</comment>